<protein>
    <submittedName>
        <fullName evidence="3">Uncharacterized protein</fullName>
    </submittedName>
</protein>
<name>A0A9K3EIT2_HELAN</name>
<gene>
    <name evidence="3" type="ORF">HanXRQr2_Chr13g0602541</name>
</gene>
<evidence type="ECO:0000256" key="1">
    <source>
        <dbReference type="SAM" id="Coils"/>
    </source>
</evidence>
<organism evidence="3 4">
    <name type="scientific">Helianthus annuus</name>
    <name type="common">Common sunflower</name>
    <dbReference type="NCBI Taxonomy" id="4232"/>
    <lineage>
        <taxon>Eukaryota</taxon>
        <taxon>Viridiplantae</taxon>
        <taxon>Streptophyta</taxon>
        <taxon>Embryophyta</taxon>
        <taxon>Tracheophyta</taxon>
        <taxon>Spermatophyta</taxon>
        <taxon>Magnoliopsida</taxon>
        <taxon>eudicotyledons</taxon>
        <taxon>Gunneridae</taxon>
        <taxon>Pentapetalae</taxon>
        <taxon>asterids</taxon>
        <taxon>campanulids</taxon>
        <taxon>Asterales</taxon>
        <taxon>Asteraceae</taxon>
        <taxon>Asteroideae</taxon>
        <taxon>Heliantheae alliance</taxon>
        <taxon>Heliantheae</taxon>
        <taxon>Helianthus</taxon>
    </lineage>
</organism>
<accession>A0A9K3EIT2</accession>
<sequence>MKCTSDIFASQINKACLSLRYKFLLHVLVQCLSKSRARYDMAGNDLVGLMVALVLNKPFSISKFIYANMKENLRRTRSRTSGNKFLMYPRFMQMIMNNQHPGLPKVDNDILKIDAMFEQSLRIFKGFAAKRYTESDPPRKMFGALKNTQYVPPANDKWRHDDSQSDDKEPKLKKMMEDKFGRKELDSSESESDGDDGGDAAATTASAPGDTGASAAGTTGASSTGDDPEESESDDNQPEPGYEFYLDERGVRKVRRIRQEDDADYVPSDTEVERLKRKQTAPRRKKQARKYIDTSSVQPSVPQQKPTHEAEMNPEFGLTAEEASAIVSSPPRSTEPPPAVTSAAETPTVTPQEPSRTLASTIRATTSQQASERRIRKFSEMQHDEKVEFLFSQLQTAAGQINRQSELMNATRSDVIKQQLESNTLKSTVQRQQAEITRQQAEIELLKAENARLKDADEERERQLQQM</sequence>
<evidence type="ECO:0000313" key="3">
    <source>
        <dbReference type="EMBL" id="KAF5774600.1"/>
    </source>
</evidence>
<feature type="compositionally biased region" description="Low complexity" evidence="2">
    <location>
        <begin position="199"/>
        <end position="225"/>
    </location>
</feature>
<reference evidence="3" key="2">
    <citation type="submission" date="2020-06" db="EMBL/GenBank/DDBJ databases">
        <title>Helianthus annuus Genome sequencing and assembly Release 2.</title>
        <authorList>
            <person name="Gouzy J."/>
            <person name="Langlade N."/>
            <person name="Munos S."/>
        </authorList>
    </citation>
    <scope>NUCLEOTIDE SEQUENCE</scope>
    <source>
        <tissue evidence="3">Leaves</tissue>
    </source>
</reference>
<proteinExistence type="predicted"/>
<dbReference type="EMBL" id="MNCJ02000328">
    <property type="protein sequence ID" value="KAF5774600.1"/>
    <property type="molecule type" value="Genomic_DNA"/>
</dbReference>
<dbReference type="AlphaFoldDB" id="A0A9K3EIT2"/>
<dbReference type="Gramene" id="mRNA:HanXRQr2_Chr13g0602541">
    <property type="protein sequence ID" value="CDS:HanXRQr2_Chr13g0602541.1"/>
    <property type="gene ID" value="HanXRQr2_Chr13g0602541"/>
</dbReference>
<comment type="caution">
    <text evidence="3">The sequence shown here is derived from an EMBL/GenBank/DDBJ whole genome shotgun (WGS) entry which is preliminary data.</text>
</comment>
<feature type="compositionally biased region" description="Polar residues" evidence="2">
    <location>
        <begin position="293"/>
        <end position="305"/>
    </location>
</feature>
<feature type="compositionally biased region" description="Basic and acidic residues" evidence="2">
    <location>
        <begin position="156"/>
        <end position="186"/>
    </location>
</feature>
<feature type="compositionally biased region" description="Basic residues" evidence="2">
    <location>
        <begin position="275"/>
        <end position="289"/>
    </location>
</feature>
<dbReference type="Proteomes" id="UP000215914">
    <property type="component" value="Unassembled WGS sequence"/>
</dbReference>
<evidence type="ECO:0000313" key="4">
    <source>
        <dbReference type="Proteomes" id="UP000215914"/>
    </source>
</evidence>
<keyword evidence="4" id="KW-1185">Reference proteome</keyword>
<feature type="coiled-coil region" evidence="1">
    <location>
        <begin position="422"/>
        <end position="466"/>
    </location>
</feature>
<reference evidence="3" key="1">
    <citation type="journal article" date="2017" name="Nature">
        <title>The sunflower genome provides insights into oil metabolism, flowering and Asterid evolution.</title>
        <authorList>
            <person name="Badouin H."/>
            <person name="Gouzy J."/>
            <person name="Grassa C.J."/>
            <person name="Murat F."/>
            <person name="Staton S.E."/>
            <person name="Cottret L."/>
            <person name="Lelandais-Briere C."/>
            <person name="Owens G.L."/>
            <person name="Carrere S."/>
            <person name="Mayjonade B."/>
            <person name="Legrand L."/>
            <person name="Gill N."/>
            <person name="Kane N.C."/>
            <person name="Bowers J.E."/>
            <person name="Hubner S."/>
            <person name="Bellec A."/>
            <person name="Berard A."/>
            <person name="Berges H."/>
            <person name="Blanchet N."/>
            <person name="Boniface M.C."/>
            <person name="Brunel D."/>
            <person name="Catrice O."/>
            <person name="Chaidir N."/>
            <person name="Claudel C."/>
            <person name="Donnadieu C."/>
            <person name="Faraut T."/>
            <person name="Fievet G."/>
            <person name="Helmstetter N."/>
            <person name="King M."/>
            <person name="Knapp S.J."/>
            <person name="Lai Z."/>
            <person name="Le Paslier M.C."/>
            <person name="Lippi Y."/>
            <person name="Lorenzon L."/>
            <person name="Mandel J.R."/>
            <person name="Marage G."/>
            <person name="Marchand G."/>
            <person name="Marquand E."/>
            <person name="Bret-Mestries E."/>
            <person name="Morien E."/>
            <person name="Nambeesan S."/>
            <person name="Nguyen T."/>
            <person name="Pegot-Espagnet P."/>
            <person name="Pouilly N."/>
            <person name="Raftis F."/>
            <person name="Sallet E."/>
            <person name="Schiex T."/>
            <person name="Thomas J."/>
            <person name="Vandecasteele C."/>
            <person name="Vares D."/>
            <person name="Vear F."/>
            <person name="Vautrin S."/>
            <person name="Crespi M."/>
            <person name="Mangin B."/>
            <person name="Burke J.M."/>
            <person name="Salse J."/>
            <person name="Munos S."/>
            <person name="Vincourt P."/>
            <person name="Rieseberg L.H."/>
            <person name="Langlade N.B."/>
        </authorList>
    </citation>
    <scope>NUCLEOTIDE SEQUENCE</scope>
    <source>
        <tissue evidence="3">Leaves</tissue>
    </source>
</reference>
<feature type="compositionally biased region" description="Acidic residues" evidence="2">
    <location>
        <begin position="187"/>
        <end position="198"/>
    </location>
</feature>
<feature type="compositionally biased region" description="Acidic residues" evidence="2">
    <location>
        <begin position="226"/>
        <end position="237"/>
    </location>
</feature>
<evidence type="ECO:0000256" key="2">
    <source>
        <dbReference type="SAM" id="MobiDB-lite"/>
    </source>
</evidence>
<feature type="region of interest" description="Disordered" evidence="2">
    <location>
        <begin position="138"/>
        <end position="372"/>
    </location>
</feature>
<keyword evidence="1" id="KW-0175">Coiled coil</keyword>
<feature type="compositionally biased region" description="Polar residues" evidence="2">
    <location>
        <begin position="343"/>
        <end position="370"/>
    </location>
</feature>